<dbReference type="HOGENOM" id="CLU_208070_0_0_1"/>
<organism evidence="1 2">
    <name type="scientific">Paxillus rubicundulus Ve08.2h10</name>
    <dbReference type="NCBI Taxonomy" id="930991"/>
    <lineage>
        <taxon>Eukaryota</taxon>
        <taxon>Fungi</taxon>
        <taxon>Dikarya</taxon>
        <taxon>Basidiomycota</taxon>
        <taxon>Agaricomycotina</taxon>
        <taxon>Agaricomycetes</taxon>
        <taxon>Agaricomycetidae</taxon>
        <taxon>Boletales</taxon>
        <taxon>Paxilineae</taxon>
        <taxon>Paxillaceae</taxon>
        <taxon>Paxillus</taxon>
    </lineage>
</organism>
<protein>
    <submittedName>
        <fullName evidence="1">Uncharacterized protein</fullName>
    </submittedName>
</protein>
<feature type="non-terminal residue" evidence="1">
    <location>
        <position position="50"/>
    </location>
</feature>
<name>A0A0D0DNI0_9AGAM</name>
<evidence type="ECO:0000313" key="1">
    <source>
        <dbReference type="EMBL" id="KIK80200.1"/>
    </source>
</evidence>
<dbReference type="OrthoDB" id="2507562at2759"/>
<feature type="non-terminal residue" evidence="1">
    <location>
        <position position="1"/>
    </location>
</feature>
<proteinExistence type="predicted"/>
<dbReference type="EMBL" id="KN826076">
    <property type="protein sequence ID" value="KIK80200.1"/>
    <property type="molecule type" value="Genomic_DNA"/>
</dbReference>
<reference evidence="1 2" key="1">
    <citation type="submission" date="2014-04" db="EMBL/GenBank/DDBJ databases">
        <authorList>
            <consortium name="DOE Joint Genome Institute"/>
            <person name="Kuo A."/>
            <person name="Kohler A."/>
            <person name="Jargeat P."/>
            <person name="Nagy L.G."/>
            <person name="Floudas D."/>
            <person name="Copeland A."/>
            <person name="Barry K.W."/>
            <person name="Cichocki N."/>
            <person name="Veneault-Fourrey C."/>
            <person name="LaButti K."/>
            <person name="Lindquist E.A."/>
            <person name="Lipzen A."/>
            <person name="Lundell T."/>
            <person name="Morin E."/>
            <person name="Murat C."/>
            <person name="Sun H."/>
            <person name="Tunlid A."/>
            <person name="Henrissat B."/>
            <person name="Grigoriev I.V."/>
            <person name="Hibbett D.S."/>
            <person name="Martin F."/>
            <person name="Nordberg H.P."/>
            <person name="Cantor M.N."/>
            <person name="Hua S.X."/>
        </authorList>
    </citation>
    <scope>NUCLEOTIDE SEQUENCE [LARGE SCALE GENOMIC DNA]</scope>
    <source>
        <strain evidence="1 2">Ve08.2h10</strain>
    </source>
</reference>
<accession>A0A0D0DNI0</accession>
<keyword evidence="2" id="KW-1185">Reference proteome</keyword>
<gene>
    <name evidence="1" type="ORF">PAXRUDRAFT_41767</name>
</gene>
<reference evidence="2" key="2">
    <citation type="submission" date="2015-01" db="EMBL/GenBank/DDBJ databases">
        <title>Evolutionary Origins and Diversification of the Mycorrhizal Mutualists.</title>
        <authorList>
            <consortium name="DOE Joint Genome Institute"/>
            <consortium name="Mycorrhizal Genomics Consortium"/>
            <person name="Kohler A."/>
            <person name="Kuo A."/>
            <person name="Nagy L.G."/>
            <person name="Floudas D."/>
            <person name="Copeland A."/>
            <person name="Barry K.W."/>
            <person name="Cichocki N."/>
            <person name="Veneault-Fourrey C."/>
            <person name="LaButti K."/>
            <person name="Lindquist E.A."/>
            <person name="Lipzen A."/>
            <person name="Lundell T."/>
            <person name="Morin E."/>
            <person name="Murat C."/>
            <person name="Riley R."/>
            <person name="Ohm R."/>
            <person name="Sun H."/>
            <person name="Tunlid A."/>
            <person name="Henrissat B."/>
            <person name="Grigoriev I.V."/>
            <person name="Hibbett D.S."/>
            <person name="Martin F."/>
        </authorList>
    </citation>
    <scope>NUCLEOTIDE SEQUENCE [LARGE SCALE GENOMIC DNA]</scope>
    <source>
        <strain evidence="2">Ve08.2h10</strain>
    </source>
</reference>
<dbReference type="AlphaFoldDB" id="A0A0D0DNI0"/>
<dbReference type="InParanoid" id="A0A0D0DNI0"/>
<dbReference type="Proteomes" id="UP000054538">
    <property type="component" value="Unassembled WGS sequence"/>
</dbReference>
<sequence length="50" mass="5719">VLKKGLTKLHDQIEEQKAKLEVELKAGQPISEVDEYWLNGDGNLIDEERV</sequence>
<evidence type="ECO:0000313" key="2">
    <source>
        <dbReference type="Proteomes" id="UP000054538"/>
    </source>
</evidence>